<accession>A0A6G1FQ86</accession>
<evidence type="ECO:0000313" key="2">
    <source>
        <dbReference type="Proteomes" id="UP000504638"/>
    </source>
</evidence>
<sequence length="196" mass="22462">MEVFLARDQVFGISLFFGVFRFPTRDPHFLLVFRWYRPRVPNHDSASRIPRCYQPLILCFFARFEEIKVSVAINCIQNLNMGVFPKLLCLLGTRSINVSILGQTQSSPAVTCLIDHRNRCFLTFLLLQILAWRISLPPQIAFTYPMKKPTMLSRAMACSMATASYSTGVDLTIPMLRHDITTTVIDPETISQEQRI</sequence>
<proteinExistence type="predicted"/>
<keyword evidence="2" id="KW-1185">Reference proteome</keyword>
<dbReference type="RefSeq" id="XP_033529480.1">
    <property type="nucleotide sequence ID" value="XM_033677245.1"/>
</dbReference>
<dbReference type="AlphaFoldDB" id="A0A6G1FQ86"/>
<reference evidence="3" key="2">
    <citation type="submission" date="2020-04" db="EMBL/GenBank/DDBJ databases">
        <authorList>
            <consortium name="NCBI Genome Project"/>
        </authorList>
    </citation>
    <scope>NUCLEOTIDE SEQUENCE</scope>
    <source>
        <strain evidence="3">CBS 781.70</strain>
    </source>
</reference>
<evidence type="ECO:0000313" key="3">
    <source>
        <dbReference type="RefSeq" id="XP_033529480.1"/>
    </source>
</evidence>
<name>A0A6G1FQ86_9PEZI</name>
<dbReference type="EMBL" id="ML975214">
    <property type="protein sequence ID" value="KAF1807849.1"/>
    <property type="molecule type" value="Genomic_DNA"/>
</dbReference>
<reference evidence="3" key="3">
    <citation type="submission" date="2025-04" db="UniProtKB">
        <authorList>
            <consortium name="RefSeq"/>
        </authorList>
    </citation>
    <scope>IDENTIFICATION</scope>
    <source>
        <strain evidence="3">CBS 781.70</strain>
    </source>
</reference>
<gene>
    <name evidence="1 3" type="ORF">P152DRAFT_425969</name>
</gene>
<evidence type="ECO:0000313" key="1">
    <source>
        <dbReference type="EMBL" id="KAF1807849.1"/>
    </source>
</evidence>
<organism evidence="1">
    <name type="scientific">Eremomyces bilateralis CBS 781.70</name>
    <dbReference type="NCBI Taxonomy" id="1392243"/>
    <lineage>
        <taxon>Eukaryota</taxon>
        <taxon>Fungi</taxon>
        <taxon>Dikarya</taxon>
        <taxon>Ascomycota</taxon>
        <taxon>Pezizomycotina</taxon>
        <taxon>Dothideomycetes</taxon>
        <taxon>Dothideomycetes incertae sedis</taxon>
        <taxon>Eremomycetales</taxon>
        <taxon>Eremomycetaceae</taxon>
        <taxon>Eremomyces</taxon>
    </lineage>
</organism>
<dbReference type="GeneID" id="54417815"/>
<dbReference type="Proteomes" id="UP000504638">
    <property type="component" value="Unplaced"/>
</dbReference>
<protein>
    <submittedName>
        <fullName evidence="1 3">Uncharacterized protein</fullName>
    </submittedName>
</protein>
<reference evidence="1 3" key="1">
    <citation type="submission" date="2020-01" db="EMBL/GenBank/DDBJ databases">
        <authorList>
            <consortium name="DOE Joint Genome Institute"/>
            <person name="Haridas S."/>
            <person name="Albert R."/>
            <person name="Binder M."/>
            <person name="Bloem J."/>
            <person name="Labutti K."/>
            <person name="Salamov A."/>
            <person name="Andreopoulos B."/>
            <person name="Baker S.E."/>
            <person name="Barry K."/>
            <person name="Bills G."/>
            <person name="Bluhm B.H."/>
            <person name="Cannon C."/>
            <person name="Castanera R."/>
            <person name="Culley D.E."/>
            <person name="Daum C."/>
            <person name="Ezra D."/>
            <person name="Gonzalez J.B."/>
            <person name="Henrissat B."/>
            <person name="Kuo A."/>
            <person name="Liang C."/>
            <person name="Lipzen A."/>
            <person name="Lutzoni F."/>
            <person name="Magnuson J."/>
            <person name="Mondo S."/>
            <person name="Nolan M."/>
            <person name="Ohm R."/>
            <person name="Pangilinan J."/>
            <person name="Park H.-J."/>
            <person name="Ramirez L."/>
            <person name="Alfaro M."/>
            <person name="Sun H."/>
            <person name="Tritt A."/>
            <person name="Yoshinaga Y."/>
            <person name="Zwiers L.-H."/>
            <person name="Turgeon B.G."/>
            <person name="Goodwin S.B."/>
            <person name="Spatafora J.W."/>
            <person name="Crous P.W."/>
            <person name="Grigoriev I.V."/>
        </authorList>
    </citation>
    <scope>NUCLEOTIDE SEQUENCE</scope>
    <source>
        <strain evidence="1 3">CBS 781.70</strain>
    </source>
</reference>